<proteinExistence type="inferred from homology"/>
<evidence type="ECO:0000259" key="5">
    <source>
        <dbReference type="Pfam" id="PF03787"/>
    </source>
</evidence>
<evidence type="ECO:0000256" key="1">
    <source>
        <dbReference type="ARBA" id="ARBA00005772"/>
    </source>
</evidence>
<evidence type="ECO:0000313" key="7">
    <source>
        <dbReference type="Proteomes" id="UP000007030"/>
    </source>
</evidence>
<keyword evidence="4" id="KW-0051">Antiviral defense</keyword>
<dbReference type="InterPro" id="IPR005537">
    <property type="entry name" value="RAMP_III_fam"/>
</dbReference>
<dbReference type="KEGG" id="mhd:Marky_0178"/>
<dbReference type="HOGENOM" id="CLU_076034_0_0_0"/>
<organism evidence="6 7">
    <name type="scientific">Marinithermus hydrothermalis (strain DSM 14884 / JCM 11576 / T1)</name>
    <dbReference type="NCBI Taxonomy" id="869210"/>
    <lineage>
        <taxon>Bacteria</taxon>
        <taxon>Thermotogati</taxon>
        <taxon>Deinococcota</taxon>
        <taxon>Deinococci</taxon>
        <taxon>Thermales</taxon>
        <taxon>Thermaceae</taxon>
        <taxon>Marinithermus</taxon>
    </lineage>
</organism>
<dbReference type="GO" id="GO:0051607">
    <property type="term" value="P:defense response to virus"/>
    <property type="evidence" value="ECO:0007669"/>
    <property type="project" value="UniProtKB-KW"/>
</dbReference>
<evidence type="ECO:0000313" key="6">
    <source>
        <dbReference type="EMBL" id="AEB10941.1"/>
    </source>
</evidence>
<dbReference type="eggNOG" id="COG1567">
    <property type="taxonomic scope" value="Bacteria"/>
</dbReference>
<comment type="similarity">
    <text evidence="1">Belongs to the CRISPR-associated Csm4 family.</text>
</comment>
<evidence type="ECO:0000256" key="3">
    <source>
        <dbReference type="ARBA" id="ARBA00022884"/>
    </source>
</evidence>
<dbReference type="Pfam" id="PF03787">
    <property type="entry name" value="RAMPs"/>
    <property type="match status" value="1"/>
</dbReference>
<evidence type="ECO:0000256" key="4">
    <source>
        <dbReference type="ARBA" id="ARBA00023118"/>
    </source>
</evidence>
<keyword evidence="3" id="KW-0694">RNA-binding</keyword>
<dbReference type="GO" id="GO:0003723">
    <property type="term" value="F:RNA binding"/>
    <property type="evidence" value="ECO:0007669"/>
    <property type="project" value="UniProtKB-KW"/>
</dbReference>
<dbReference type="RefSeq" id="WP_013702996.1">
    <property type="nucleotide sequence ID" value="NC_015387.1"/>
</dbReference>
<dbReference type="InterPro" id="IPR005510">
    <property type="entry name" value="Csm4"/>
</dbReference>
<keyword evidence="7" id="KW-1185">Reference proteome</keyword>
<evidence type="ECO:0000256" key="2">
    <source>
        <dbReference type="ARBA" id="ARBA00016109"/>
    </source>
</evidence>
<dbReference type="STRING" id="869210.Marky_0178"/>
<dbReference type="EMBL" id="CP002630">
    <property type="protein sequence ID" value="AEB10941.1"/>
    <property type="molecule type" value="Genomic_DNA"/>
</dbReference>
<dbReference type="NCBIfam" id="TIGR01903">
    <property type="entry name" value="cas5_csm4"/>
    <property type="match status" value="1"/>
</dbReference>
<dbReference type="AlphaFoldDB" id="F2NNA0"/>
<protein>
    <recommendedName>
        <fullName evidence="2">CRISPR system Cms protein Csm4</fullName>
    </recommendedName>
</protein>
<name>F2NNA0_MARHT</name>
<sequence>MPVVEVRLKPTAPFREPPRAPGLWGQMAWALRYLEGPQALEAWLERFRADPPPFRISSAYPTGFLPRPLLPLPHVENTALRKRLKNLDLLPLEVFQEVATHGMEALVAWARTEPSPAPAWTAHARTRLAIDRRSGTAKEGALYTEPAYWPAAGTLSVYLNGTEEAVQDAVRLLEWVGRLGYGGRASIGLGQFTVAEVRPYTLPEAPHPTHAVTLAPTLPPTQGAGWWRLEPYWGRLGGAYATHAKPFKRPHLRAVEGSVLPLTHTGGLLEVTPSTPPEADARIWEYLWAFPVGVEVKA</sequence>
<accession>F2NNA0</accession>
<reference evidence="6 7" key="1">
    <citation type="journal article" date="2012" name="Stand. Genomic Sci.">
        <title>Complete genome sequence of the aerobic, heterotroph Marinithermus hydrothermalis type strain (T1(T)) from a deep-sea hydrothermal vent chimney.</title>
        <authorList>
            <person name="Copeland A."/>
            <person name="Gu W."/>
            <person name="Yasawong M."/>
            <person name="Lapidus A."/>
            <person name="Lucas S."/>
            <person name="Deshpande S."/>
            <person name="Pagani I."/>
            <person name="Tapia R."/>
            <person name="Cheng J.F."/>
            <person name="Goodwin L.A."/>
            <person name="Pitluck S."/>
            <person name="Liolios K."/>
            <person name="Ivanova N."/>
            <person name="Mavromatis K."/>
            <person name="Mikhailova N."/>
            <person name="Pati A."/>
            <person name="Chen A."/>
            <person name="Palaniappan K."/>
            <person name="Land M."/>
            <person name="Pan C."/>
            <person name="Brambilla E.M."/>
            <person name="Rohde M."/>
            <person name="Tindall B.J."/>
            <person name="Sikorski J."/>
            <person name="Goker M."/>
            <person name="Detter J.C."/>
            <person name="Bristow J."/>
            <person name="Eisen J.A."/>
            <person name="Markowitz V."/>
            <person name="Hugenholtz P."/>
            <person name="Kyrpides N.C."/>
            <person name="Klenk H.P."/>
            <person name="Woyke T."/>
        </authorList>
    </citation>
    <scope>NUCLEOTIDE SEQUENCE [LARGE SCALE GENOMIC DNA]</scope>
    <source>
        <strain evidence="7">DSM 14884 / JCM 11576 / T1</strain>
    </source>
</reference>
<feature type="domain" description="CRISPR type III-associated protein" evidence="5">
    <location>
        <begin position="125"/>
        <end position="192"/>
    </location>
</feature>
<dbReference type="Proteomes" id="UP000007030">
    <property type="component" value="Chromosome"/>
</dbReference>
<gene>
    <name evidence="6" type="ordered locus">Marky_0178</name>
</gene>